<dbReference type="GO" id="GO:0006284">
    <property type="term" value="P:base-excision repair"/>
    <property type="evidence" value="ECO:0007669"/>
    <property type="project" value="InterPro"/>
</dbReference>
<comment type="similarity">
    <text evidence="1 5">Belongs to the DNA glycosylase MPG family.</text>
</comment>
<dbReference type="NCBIfam" id="NF002005">
    <property type="entry name" value="PRK00802.1-5"/>
    <property type="match status" value="1"/>
</dbReference>
<evidence type="ECO:0000256" key="1">
    <source>
        <dbReference type="ARBA" id="ARBA00009232"/>
    </source>
</evidence>
<dbReference type="PANTHER" id="PTHR10429:SF0">
    <property type="entry name" value="DNA-3-METHYLADENINE GLYCOSYLASE"/>
    <property type="match status" value="1"/>
</dbReference>
<dbReference type="InterPro" id="IPR003180">
    <property type="entry name" value="MPG"/>
</dbReference>
<dbReference type="EMBL" id="RBOW01000656">
    <property type="protein sequence ID" value="RMN26024.1"/>
    <property type="molecule type" value="Genomic_DNA"/>
</dbReference>
<dbReference type="InterPro" id="IPR036995">
    <property type="entry name" value="MPG_sf"/>
</dbReference>
<keyword evidence="4 5" id="KW-0234">DNA repair</keyword>
<accession>A0A3M3KSM5</accession>
<protein>
    <recommendedName>
        <fullName evidence="5">Putative 3-methyladenine DNA glycosylase</fullName>
        <ecNumber evidence="5">3.2.2.-</ecNumber>
    </recommendedName>
</protein>
<dbReference type="EC" id="3.2.2.-" evidence="5"/>
<dbReference type="GO" id="GO:0003677">
    <property type="term" value="F:DNA binding"/>
    <property type="evidence" value="ECO:0007669"/>
    <property type="project" value="InterPro"/>
</dbReference>
<dbReference type="SUPFAM" id="SSF50486">
    <property type="entry name" value="FMT C-terminal domain-like"/>
    <property type="match status" value="1"/>
</dbReference>
<evidence type="ECO:0000256" key="5">
    <source>
        <dbReference type="HAMAP-Rule" id="MF_00527"/>
    </source>
</evidence>
<keyword evidence="3 5" id="KW-0378">Hydrolase</keyword>
<evidence type="ECO:0000313" key="6">
    <source>
        <dbReference type="EMBL" id="RMN26024.1"/>
    </source>
</evidence>
<dbReference type="PANTHER" id="PTHR10429">
    <property type="entry name" value="DNA-3-METHYLADENINE GLYCOSYLASE"/>
    <property type="match status" value="1"/>
</dbReference>
<evidence type="ECO:0000256" key="3">
    <source>
        <dbReference type="ARBA" id="ARBA00022801"/>
    </source>
</evidence>
<dbReference type="HAMAP" id="MF_00527">
    <property type="entry name" value="3MGH"/>
    <property type="match status" value="1"/>
</dbReference>
<comment type="caution">
    <text evidence="6">The sequence shown here is derived from an EMBL/GenBank/DDBJ whole genome shotgun (WGS) entry which is preliminary data.</text>
</comment>
<sequence>MIDHLFNVPVLSMPAAMPVALLDSFFQRDAQLLARDLLGKVIRHKVGELWLAARIIETEAYYCAEKGSHASLGYTEKRRALFLEGGHIYMYYARGGDSLNFSAEGPGNAVLIKSAFPWTDAISDENALAQMQLNNPDASGQIRPAQCLCAGQTLLCKALGLKVPVWDAKRFDPQKLLVEDVDQAPERIIQTTRLGIPTGRDEHLLYRFVDAGYARFCTRNPLRRGQVEGRDYLLLDQGN</sequence>
<keyword evidence="2 5" id="KW-0227">DNA damage</keyword>
<proteinExistence type="inferred from homology"/>
<gene>
    <name evidence="6" type="ORF">ALQ64_02122</name>
</gene>
<evidence type="ECO:0000313" key="7">
    <source>
        <dbReference type="Proteomes" id="UP000281372"/>
    </source>
</evidence>
<name>A0A3M3KSM5_PSECA</name>
<dbReference type="GO" id="GO:0003905">
    <property type="term" value="F:alkylbase DNA N-glycosylase activity"/>
    <property type="evidence" value="ECO:0007669"/>
    <property type="project" value="InterPro"/>
</dbReference>
<dbReference type="AlphaFoldDB" id="A0A3M3KSM5"/>
<evidence type="ECO:0000256" key="2">
    <source>
        <dbReference type="ARBA" id="ARBA00022763"/>
    </source>
</evidence>
<dbReference type="Gene3D" id="3.10.300.10">
    <property type="entry name" value="Methylpurine-DNA glycosylase (MPG)"/>
    <property type="match status" value="1"/>
</dbReference>
<evidence type="ECO:0000256" key="4">
    <source>
        <dbReference type="ARBA" id="ARBA00023204"/>
    </source>
</evidence>
<dbReference type="Pfam" id="PF02245">
    <property type="entry name" value="Pur_DNA_glyco"/>
    <property type="match status" value="1"/>
</dbReference>
<organism evidence="6 7">
    <name type="scientific">Pseudomonas cannabina</name>
    <dbReference type="NCBI Taxonomy" id="86840"/>
    <lineage>
        <taxon>Bacteria</taxon>
        <taxon>Pseudomonadati</taxon>
        <taxon>Pseudomonadota</taxon>
        <taxon>Gammaproteobacteria</taxon>
        <taxon>Pseudomonadales</taxon>
        <taxon>Pseudomonadaceae</taxon>
        <taxon>Pseudomonas</taxon>
    </lineage>
</organism>
<dbReference type="CDD" id="cd00540">
    <property type="entry name" value="AAG"/>
    <property type="match status" value="1"/>
</dbReference>
<dbReference type="Proteomes" id="UP000281372">
    <property type="component" value="Unassembled WGS sequence"/>
</dbReference>
<dbReference type="InterPro" id="IPR011034">
    <property type="entry name" value="Formyl_transferase-like_C_sf"/>
</dbReference>
<reference evidence="6 7" key="1">
    <citation type="submission" date="2018-08" db="EMBL/GenBank/DDBJ databases">
        <title>Recombination of ecologically and evolutionarily significant loci maintains genetic cohesion in the Pseudomonas syringae species complex.</title>
        <authorList>
            <person name="Dillon M."/>
            <person name="Thakur S."/>
            <person name="Almeida R.N.D."/>
            <person name="Weir B.S."/>
            <person name="Guttman D.S."/>
        </authorList>
    </citation>
    <scope>NUCLEOTIDE SEQUENCE [LARGE SCALE GENOMIC DNA]</scope>
    <source>
        <strain evidence="6 7">ICMP 2821</strain>
    </source>
</reference>